<evidence type="ECO:0000256" key="9">
    <source>
        <dbReference type="ARBA" id="ARBA00022777"/>
    </source>
</evidence>
<keyword evidence="12" id="KW-0457">Lysine biosynthesis</keyword>
<keyword evidence="8 14" id="KW-0547">Nucleotide-binding</keyword>
<keyword evidence="11" id="KW-0220">Diaminopimelate biosynthesis</keyword>
<dbReference type="PIRSF" id="PIRSF000726">
    <property type="entry name" value="Asp_kin"/>
    <property type="match status" value="1"/>
</dbReference>
<comment type="pathway">
    <text evidence="3 16">Amino-acid biosynthesis; L-methionine biosynthesis via de novo pathway; L-homoserine from L-aspartate: step 1/3.</text>
</comment>
<dbReference type="Gene3D" id="3.30.2130.10">
    <property type="entry name" value="VC0802-like"/>
    <property type="match status" value="1"/>
</dbReference>
<feature type="binding site" evidence="14">
    <location>
        <position position="74"/>
    </location>
    <ligand>
        <name>substrate</name>
    </ligand>
</feature>
<evidence type="ECO:0000313" key="18">
    <source>
        <dbReference type="EMBL" id="VYS73007.1"/>
    </source>
</evidence>
<dbReference type="Pfam" id="PF01842">
    <property type="entry name" value="ACT"/>
    <property type="match status" value="1"/>
</dbReference>
<accession>A0A6N2QX45</accession>
<dbReference type="NCBIfam" id="TIGR00657">
    <property type="entry name" value="asp_kinases"/>
    <property type="match status" value="1"/>
</dbReference>
<comment type="pathway">
    <text evidence="2 16">Amino-acid biosynthesis; L-lysine biosynthesis via DAP pathway; (S)-tetrahydrodipicolinate from L-aspartate: step 1/4.</text>
</comment>
<dbReference type="AlphaFoldDB" id="A0A6N2QX45"/>
<dbReference type="EMBL" id="CACRSL010000003">
    <property type="protein sequence ID" value="VYS73007.1"/>
    <property type="molecule type" value="Genomic_DNA"/>
</dbReference>
<comment type="catalytic activity">
    <reaction evidence="13 15">
        <text>L-aspartate + ATP = 4-phospho-L-aspartate + ADP</text>
        <dbReference type="Rhea" id="RHEA:23776"/>
        <dbReference type="ChEBI" id="CHEBI:29991"/>
        <dbReference type="ChEBI" id="CHEBI:30616"/>
        <dbReference type="ChEBI" id="CHEBI:57535"/>
        <dbReference type="ChEBI" id="CHEBI:456216"/>
        <dbReference type="EC" id="2.7.2.4"/>
    </reaction>
</comment>
<evidence type="ECO:0000256" key="13">
    <source>
        <dbReference type="ARBA" id="ARBA00047872"/>
    </source>
</evidence>
<dbReference type="InterPro" id="IPR001341">
    <property type="entry name" value="Asp_kinase"/>
</dbReference>
<dbReference type="InterPro" id="IPR002912">
    <property type="entry name" value="ACT_dom"/>
</dbReference>
<dbReference type="SUPFAM" id="SSF55021">
    <property type="entry name" value="ACT-like"/>
    <property type="match status" value="1"/>
</dbReference>
<evidence type="ECO:0000256" key="6">
    <source>
        <dbReference type="ARBA" id="ARBA00022605"/>
    </source>
</evidence>
<dbReference type="InterPro" id="IPR001048">
    <property type="entry name" value="Asp/Glu/Uridylate_kinase"/>
</dbReference>
<feature type="binding site" evidence="14">
    <location>
        <position position="184"/>
    </location>
    <ligand>
        <name>ATP</name>
        <dbReference type="ChEBI" id="CHEBI:30616"/>
    </ligand>
</feature>
<evidence type="ECO:0000256" key="10">
    <source>
        <dbReference type="ARBA" id="ARBA00022840"/>
    </source>
</evidence>
<keyword evidence="10 14" id="KW-0067">ATP-binding</keyword>
<dbReference type="UniPathway" id="UPA00051">
    <property type="reaction ID" value="UER00462"/>
</dbReference>
<organism evidence="18">
    <name type="scientific">uncultured Anaerotruncus sp</name>
    <dbReference type="NCBI Taxonomy" id="905011"/>
    <lineage>
        <taxon>Bacteria</taxon>
        <taxon>Bacillati</taxon>
        <taxon>Bacillota</taxon>
        <taxon>Clostridia</taxon>
        <taxon>Eubacteriales</taxon>
        <taxon>Oscillospiraceae</taxon>
        <taxon>Anaerotruncus</taxon>
        <taxon>environmental samples</taxon>
    </lineage>
</organism>
<feature type="binding site" evidence="14">
    <location>
        <position position="47"/>
    </location>
    <ligand>
        <name>substrate</name>
    </ligand>
</feature>
<protein>
    <recommendedName>
        <fullName evidence="15">Aspartokinase</fullName>
        <ecNumber evidence="15">2.7.2.4</ecNumber>
    </recommendedName>
</protein>
<evidence type="ECO:0000256" key="16">
    <source>
        <dbReference type="RuleBase" id="RU004249"/>
    </source>
</evidence>
<comment type="function">
    <text evidence="1">Catalyzes the phosphorylation of the beta-carboxyl group of aspartic acid with ATP to yield 4-phospho-L-aspartate, which is involved in the branched biosynthetic pathway leading to the biosynthesis of amino acids threonine, isoleucine and methionine.</text>
</comment>
<dbReference type="CDD" id="cd04913">
    <property type="entry name" value="ACT_AKii-LysC-BS-like_1"/>
    <property type="match status" value="1"/>
</dbReference>
<dbReference type="PANTHER" id="PTHR21499">
    <property type="entry name" value="ASPARTATE KINASE"/>
    <property type="match status" value="1"/>
</dbReference>
<evidence type="ECO:0000256" key="8">
    <source>
        <dbReference type="ARBA" id="ARBA00022741"/>
    </source>
</evidence>
<sequence>MAILVQKFGGSSLANGEKIRRAAGLSLSAVRQGFQVVVVVSAQGDLTDQLLTQAGELCRAPSPRELDQLLSAGEQMSAALFAMALEEFGAPAVSLTGWQAGILTGRTHQNASIQTVRPGRILAELNQGKIAVVAGFQGISAAGEVTTLGRGGSDITAVALAAALKGERCQIYTDVDGVYTADPRLVPTARRFEAIGYDDMLALAKAGAQVLHSRSVELAQKSAVEVEVLSSQTGAPGTKVVAGCPPVSAAAREERSALVEIEGLPDRPGAVFRVFSLLGAKGIEVDAIAQSPAQESRRKVAFSVGEGRMAAAQSLLESARGELGYQSLAASSGLSKITLLGECGEGIAPSLEDRGIPVLLSSQGKRRSCALVPREDSVAALEAVHRDFLTGEVPQRELPAAQS</sequence>
<keyword evidence="7 15" id="KW-0808">Transferase</keyword>
<dbReference type="NCBIfam" id="NF005155">
    <property type="entry name" value="PRK06635.1-4"/>
    <property type="match status" value="1"/>
</dbReference>
<evidence type="ECO:0000256" key="15">
    <source>
        <dbReference type="RuleBase" id="RU003448"/>
    </source>
</evidence>
<dbReference type="Gene3D" id="3.40.1160.10">
    <property type="entry name" value="Acetylglutamate kinase-like"/>
    <property type="match status" value="1"/>
</dbReference>
<dbReference type="SUPFAM" id="SSF53633">
    <property type="entry name" value="Carbamate kinase-like"/>
    <property type="match status" value="1"/>
</dbReference>
<keyword evidence="9 15" id="KW-0418">Kinase</keyword>
<dbReference type="GO" id="GO:0009088">
    <property type="term" value="P:threonine biosynthetic process"/>
    <property type="evidence" value="ECO:0007669"/>
    <property type="project" value="UniProtKB-UniPathway"/>
</dbReference>
<feature type="binding site" evidence="14">
    <location>
        <begin position="173"/>
        <end position="174"/>
    </location>
    <ligand>
        <name>ATP</name>
        <dbReference type="ChEBI" id="CHEBI:30616"/>
    </ligand>
</feature>
<dbReference type="GO" id="GO:0005829">
    <property type="term" value="C:cytosol"/>
    <property type="evidence" value="ECO:0007669"/>
    <property type="project" value="TreeGrafter"/>
</dbReference>
<dbReference type="NCBIfam" id="NF005154">
    <property type="entry name" value="PRK06635.1-2"/>
    <property type="match status" value="1"/>
</dbReference>
<dbReference type="GO" id="GO:0019877">
    <property type="term" value="P:diaminopimelate biosynthetic process"/>
    <property type="evidence" value="ECO:0007669"/>
    <property type="project" value="UniProtKB-KW"/>
</dbReference>
<evidence type="ECO:0000256" key="5">
    <source>
        <dbReference type="ARBA" id="ARBA00010122"/>
    </source>
</evidence>
<dbReference type="GO" id="GO:0005524">
    <property type="term" value="F:ATP binding"/>
    <property type="evidence" value="ECO:0007669"/>
    <property type="project" value="UniProtKB-KW"/>
</dbReference>
<dbReference type="UniPathway" id="UPA00034">
    <property type="reaction ID" value="UER00015"/>
</dbReference>
<dbReference type="GO" id="GO:0009090">
    <property type="term" value="P:homoserine biosynthetic process"/>
    <property type="evidence" value="ECO:0007669"/>
    <property type="project" value="TreeGrafter"/>
</dbReference>
<dbReference type="PROSITE" id="PS00324">
    <property type="entry name" value="ASPARTOKINASE"/>
    <property type="match status" value="1"/>
</dbReference>
<dbReference type="Pfam" id="PF00696">
    <property type="entry name" value="AA_kinase"/>
    <property type="match status" value="1"/>
</dbReference>
<dbReference type="CDD" id="cd04246">
    <property type="entry name" value="AAK_AK-DapG-like"/>
    <property type="match status" value="1"/>
</dbReference>
<gene>
    <name evidence="18" type="primary">ask</name>
    <name evidence="18" type="ORF">AULFYP135_00061</name>
</gene>
<dbReference type="UniPathway" id="UPA00050">
    <property type="reaction ID" value="UER00461"/>
</dbReference>
<evidence type="ECO:0000256" key="11">
    <source>
        <dbReference type="ARBA" id="ARBA00022915"/>
    </source>
</evidence>
<feature type="binding site" evidence="14">
    <location>
        <begin position="7"/>
        <end position="10"/>
    </location>
    <ligand>
        <name>ATP</name>
        <dbReference type="ChEBI" id="CHEBI:30616"/>
    </ligand>
</feature>
<comment type="pathway">
    <text evidence="4 16">Amino-acid biosynthesis; L-threonine biosynthesis; L-threonine from L-aspartate: step 1/5.</text>
</comment>
<proteinExistence type="inferred from homology"/>
<comment type="similarity">
    <text evidence="5 15">Belongs to the aspartokinase family.</text>
</comment>
<dbReference type="InterPro" id="IPR045865">
    <property type="entry name" value="ACT-like_dom_sf"/>
</dbReference>
<evidence type="ECO:0000256" key="7">
    <source>
        <dbReference type="ARBA" id="ARBA00022679"/>
    </source>
</evidence>
<name>A0A6N2QX45_9FIRM</name>
<feature type="binding site" evidence="14">
    <location>
        <position position="179"/>
    </location>
    <ligand>
        <name>ATP</name>
        <dbReference type="ChEBI" id="CHEBI:30616"/>
    </ligand>
</feature>
<evidence type="ECO:0000256" key="14">
    <source>
        <dbReference type="PIRSR" id="PIRSR000726-1"/>
    </source>
</evidence>
<feature type="domain" description="ACT" evidence="17">
    <location>
        <begin position="259"/>
        <end position="330"/>
    </location>
</feature>
<dbReference type="PROSITE" id="PS51671">
    <property type="entry name" value="ACT"/>
    <property type="match status" value="1"/>
</dbReference>
<evidence type="ECO:0000256" key="1">
    <source>
        <dbReference type="ARBA" id="ARBA00003121"/>
    </source>
</evidence>
<dbReference type="FunFam" id="3.40.1160.10:FF:000002">
    <property type="entry name" value="Aspartokinase"/>
    <property type="match status" value="1"/>
</dbReference>
<dbReference type="GO" id="GO:0009089">
    <property type="term" value="P:lysine biosynthetic process via diaminopimelate"/>
    <property type="evidence" value="ECO:0007669"/>
    <property type="project" value="UniProtKB-UniPathway"/>
</dbReference>
<dbReference type="PANTHER" id="PTHR21499:SF3">
    <property type="entry name" value="ASPARTOKINASE"/>
    <property type="match status" value="1"/>
</dbReference>
<evidence type="ECO:0000256" key="4">
    <source>
        <dbReference type="ARBA" id="ARBA00005139"/>
    </source>
</evidence>
<dbReference type="EC" id="2.7.2.4" evidence="15"/>
<reference evidence="18" key="1">
    <citation type="submission" date="2019-11" db="EMBL/GenBank/DDBJ databases">
        <authorList>
            <person name="Feng L."/>
        </authorList>
    </citation>
    <scope>NUCLEOTIDE SEQUENCE</scope>
    <source>
        <strain evidence="18">AundefinedLFYP135</strain>
    </source>
</reference>
<dbReference type="InterPro" id="IPR005260">
    <property type="entry name" value="Asp_kin_monofn"/>
</dbReference>
<evidence type="ECO:0000256" key="2">
    <source>
        <dbReference type="ARBA" id="ARBA00004766"/>
    </source>
</evidence>
<dbReference type="InterPro" id="IPR018042">
    <property type="entry name" value="Aspartate_kinase_CS"/>
</dbReference>
<dbReference type="InterPro" id="IPR036393">
    <property type="entry name" value="AceGlu_kinase-like_sf"/>
</dbReference>
<evidence type="ECO:0000259" key="17">
    <source>
        <dbReference type="PROSITE" id="PS51671"/>
    </source>
</evidence>
<keyword evidence="6 16" id="KW-0028">Amino-acid biosynthesis</keyword>
<dbReference type="GO" id="GO:0004072">
    <property type="term" value="F:aspartate kinase activity"/>
    <property type="evidence" value="ECO:0007669"/>
    <property type="project" value="UniProtKB-EC"/>
</dbReference>
<evidence type="ECO:0000256" key="3">
    <source>
        <dbReference type="ARBA" id="ARBA00004986"/>
    </source>
</evidence>
<evidence type="ECO:0000256" key="12">
    <source>
        <dbReference type="ARBA" id="ARBA00023154"/>
    </source>
</evidence>